<name>A0A6T8I1H8_HEMAN</name>
<evidence type="ECO:0000256" key="1">
    <source>
        <dbReference type="SAM" id="MobiDB-lite"/>
    </source>
</evidence>
<feature type="region of interest" description="Disordered" evidence="1">
    <location>
        <begin position="69"/>
        <end position="103"/>
    </location>
</feature>
<reference evidence="2" key="1">
    <citation type="submission" date="2021-01" db="EMBL/GenBank/DDBJ databases">
        <authorList>
            <person name="Corre E."/>
            <person name="Pelletier E."/>
            <person name="Niang G."/>
            <person name="Scheremetjew M."/>
            <person name="Finn R."/>
            <person name="Kale V."/>
            <person name="Holt S."/>
            <person name="Cochrane G."/>
            <person name="Meng A."/>
            <person name="Brown T."/>
            <person name="Cohen L."/>
        </authorList>
    </citation>
    <scope>NUCLEOTIDE SEQUENCE</scope>
    <source>
        <strain evidence="2">CCMP441</strain>
        <strain evidence="3">CCMP644</strain>
    </source>
</reference>
<accession>A0A6T8I1H8</accession>
<evidence type="ECO:0000313" key="3">
    <source>
        <dbReference type="EMBL" id="CAD8968388.1"/>
    </source>
</evidence>
<gene>
    <name evidence="3" type="ORF">HAND00432_LOCUS19382</name>
    <name evidence="2" type="ORF">HAND1043_LOCUS4096</name>
</gene>
<dbReference type="EMBL" id="HBFX01032135">
    <property type="protein sequence ID" value="CAD8968388.1"/>
    <property type="molecule type" value="Transcribed_RNA"/>
</dbReference>
<sequence>MFISALANPNKAFSKQFKTGLATMSTKLEFQKGLGEASRLDFEPGEDVRRRRVAAGVVREDPLEAIRAERAQKAQEEAEERELKKREARQRRRSSLHEEHFEVHLSEYQRKQRGVSKHYWAPEDARDIDIGWISTQHKDSLVQSPRRHL</sequence>
<dbReference type="EMBL" id="HBFK01006893">
    <property type="protein sequence ID" value="CAD8737604.1"/>
    <property type="molecule type" value="Transcribed_RNA"/>
</dbReference>
<evidence type="ECO:0000313" key="2">
    <source>
        <dbReference type="EMBL" id="CAD8737604.1"/>
    </source>
</evidence>
<dbReference type="AlphaFoldDB" id="A0A6T8I1H8"/>
<proteinExistence type="predicted"/>
<feature type="compositionally biased region" description="Basic and acidic residues" evidence="1">
    <location>
        <begin position="69"/>
        <end position="85"/>
    </location>
</feature>
<organism evidence="2">
    <name type="scientific">Hemiselmis andersenii</name>
    <name type="common">Cryptophyte alga</name>
    <dbReference type="NCBI Taxonomy" id="464988"/>
    <lineage>
        <taxon>Eukaryota</taxon>
        <taxon>Cryptophyceae</taxon>
        <taxon>Cryptomonadales</taxon>
        <taxon>Hemiselmidaceae</taxon>
        <taxon>Hemiselmis</taxon>
    </lineage>
</organism>
<protein>
    <submittedName>
        <fullName evidence="2">Uncharacterized protein</fullName>
    </submittedName>
</protein>